<accession>A0A1R2ATL9</accession>
<name>A0A1R2ATL9_9CILI</name>
<proteinExistence type="predicted"/>
<dbReference type="EMBL" id="MPUH01001430">
    <property type="protein sequence ID" value="OMJ67822.1"/>
    <property type="molecule type" value="Genomic_DNA"/>
</dbReference>
<evidence type="ECO:0000313" key="2">
    <source>
        <dbReference type="Proteomes" id="UP000187209"/>
    </source>
</evidence>
<dbReference type="Proteomes" id="UP000187209">
    <property type="component" value="Unassembled WGS sequence"/>
</dbReference>
<gene>
    <name evidence="1" type="ORF">SteCoe_34910</name>
</gene>
<keyword evidence="2" id="KW-1185">Reference proteome</keyword>
<sequence length="243" mass="28132">MQNENKMGEIDYGEISQTISELNLHTKHFNKFNYTWNQTLFNLERPAIRTRAGKIVKSIREQLSTIAASQNNLNNSYFPVITESNSPSTASKKSVAKSSNKKLTFFPKISKQNSLATCLEDLETNIKNNKNFNISEVIKKKNRTEEFDSIKELFSLKNAMSESTLTRIKDLEDKVSKARNNLTESFEYKPYVVPQITFKKDRAMKKIRATQFISNKYISKRKLTQKSESMKIKLHNLEKSNLQ</sequence>
<dbReference type="AlphaFoldDB" id="A0A1R2ATL9"/>
<protein>
    <submittedName>
        <fullName evidence="1">Uncharacterized protein</fullName>
    </submittedName>
</protein>
<comment type="caution">
    <text evidence="1">The sequence shown here is derived from an EMBL/GenBank/DDBJ whole genome shotgun (WGS) entry which is preliminary data.</text>
</comment>
<evidence type="ECO:0000313" key="1">
    <source>
        <dbReference type="EMBL" id="OMJ67822.1"/>
    </source>
</evidence>
<reference evidence="1 2" key="1">
    <citation type="submission" date="2016-11" db="EMBL/GenBank/DDBJ databases">
        <title>The macronuclear genome of Stentor coeruleus: a giant cell with tiny introns.</title>
        <authorList>
            <person name="Slabodnick M."/>
            <person name="Ruby J.G."/>
            <person name="Reiff S.B."/>
            <person name="Swart E.C."/>
            <person name="Gosai S."/>
            <person name="Prabakaran S."/>
            <person name="Witkowska E."/>
            <person name="Larue G.E."/>
            <person name="Fisher S."/>
            <person name="Freeman R.M."/>
            <person name="Gunawardena J."/>
            <person name="Chu W."/>
            <person name="Stover N.A."/>
            <person name="Gregory B.D."/>
            <person name="Nowacki M."/>
            <person name="Derisi J."/>
            <person name="Roy S.W."/>
            <person name="Marshall W.F."/>
            <person name="Sood P."/>
        </authorList>
    </citation>
    <scope>NUCLEOTIDE SEQUENCE [LARGE SCALE GENOMIC DNA]</scope>
    <source>
        <strain evidence="1">WM001</strain>
    </source>
</reference>
<organism evidence="1 2">
    <name type="scientific">Stentor coeruleus</name>
    <dbReference type="NCBI Taxonomy" id="5963"/>
    <lineage>
        <taxon>Eukaryota</taxon>
        <taxon>Sar</taxon>
        <taxon>Alveolata</taxon>
        <taxon>Ciliophora</taxon>
        <taxon>Postciliodesmatophora</taxon>
        <taxon>Heterotrichea</taxon>
        <taxon>Heterotrichida</taxon>
        <taxon>Stentoridae</taxon>
        <taxon>Stentor</taxon>
    </lineage>
</organism>